<feature type="transmembrane region" description="Helical" evidence="1">
    <location>
        <begin position="221"/>
        <end position="249"/>
    </location>
</feature>
<dbReference type="Pfam" id="PF13367">
    <property type="entry name" value="PrsW-protease"/>
    <property type="match status" value="1"/>
</dbReference>
<evidence type="ECO:0000256" key="1">
    <source>
        <dbReference type="SAM" id="Phobius"/>
    </source>
</evidence>
<dbReference type="PANTHER" id="PTHR36844">
    <property type="entry name" value="PROTEASE PRSW"/>
    <property type="match status" value="1"/>
</dbReference>
<keyword evidence="1" id="KW-1133">Transmembrane helix</keyword>
<dbReference type="EMBL" id="MSCH01000003">
    <property type="protein sequence ID" value="PQJ54512.1"/>
    <property type="molecule type" value="Genomic_DNA"/>
</dbReference>
<feature type="transmembrane region" description="Helical" evidence="1">
    <location>
        <begin position="365"/>
        <end position="384"/>
    </location>
</feature>
<feature type="transmembrane region" description="Helical" evidence="1">
    <location>
        <begin position="333"/>
        <end position="353"/>
    </location>
</feature>
<name>A0A2S7UYE5_9GAMM</name>
<dbReference type="AlphaFoldDB" id="A0A2S7UYE5"/>
<organism evidence="2 3">
    <name type="scientific">Psychrosphaera saromensis</name>
    <dbReference type="NCBI Taxonomy" id="716813"/>
    <lineage>
        <taxon>Bacteria</taxon>
        <taxon>Pseudomonadati</taxon>
        <taxon>Pseudomonadota</taxon>
        <taxon>Gammaproteobacteria</taxon>
        <taxon>Alteromonadales</taxon>
        <taxon>Pseudoalteromonadaceae</taxon>
        <taxon>Psychrosphaera</taxon>
    </lineage>
</organism>
<feature type="transmembrane region" description="Helical" evidence="1">
    <location>
        <begin position="422"/>
        <end position="438"/>
    </location>
</feature>
<feature type="transmembrane region" description="Helical" evidence="1">
    <location>
        <begin position="467"/>
        <end position="488"/>
    </location>
</feature>
<dbReference type="GO" id="GO:0008233">
    <property type="term" value="F:peptidase activity"/>
    <property type="evidence" value="ECO:0007669"/>
    <property type="project" value="InterPro"/>
</dbReference>
<dbReference type="PANTHER" id="PTHR36844:SF1">
    <property type="entry name" value="PROTEASE PRSW"/>
    <property type="match status" value="1"/>
</dbReference>
<feature type="transmembrane region" description="Helical" evidence="1">
    <location>
        <begin position="261"/>
        <end position="279"/>
    </location>
</feature>
<feature type="transmembrane region" description="Helical" evidence="1">
    <location>
        <begin position="396"/>
        <end position="416"/>
    </location>
</feature>
<gene>
    <name evidence="2" type="ORF">BTO11_13215</name>
</gene>
<keyword evidence="1" id="KW-0812">Transmembrane</keyword>
<feature type="transmembrane region" description="Helical" evidence="1">
    <location>
        <begin position="494"/>
        <end position="514"/>
    </location>
</feature>
<sequence length="539" mass="61123">MFLFVVPFLIGILVVNVFFSSEDLTLQQEADNAALAGNYIKTENVYDELINADPFNIKLHRSKIRSHFNRPKKIGKSAYRDDQTIALQYATFASTNHAELSDIGYYGIGYMEAIKGNDDNALLRYLKVKNTKLHYLNNSIGYIYLTKKHYVIAETYFLKEIEAQGNLSGAYSNLAKVYEASGEEDKLIKLLSNTEAKQYISERVIRHHLLKNGNVKDYSAYAFSLGNVTTTGLVGALLILAFWIVFILWVDVYETEKLKHILFALCLGSGFSMLATPLYDFYFVSLGWQLNGNYLNDLLYSIFAIGLIEETLKILPFLIILRFTNIINESMDYIVYASVCALGFAFMENLMYFHQAGLDDVLSRSTSATILHMALTSFVAYGLMYGKYKGDINYSAGYFVFAFIVACFIHGFYDFWLLSDGWIGQLQFLSLGILYIAVQRYGRAITNALNYSEFNTKKGQLIRSSEFLALSLSIIAVYQYAAIGYKFGAENANINLFMMILNSAFLVFILIEVLGELNVSKGYWVSILKIKSYEKVGRM</sequence>
<dbReference type="InterPro" id="IPR011990">
    <property type="entry name" value="TPR-like_helical_dom_sf"/>
</dbReference>
<dbReference type="InterPro" id="IPR026898">
    <property type="entry name" value="PrsW"/>
</dbReference>
<dbReference type="SUPFAM" id="SSF81901">
    <property type="entry name" value="HCP-like"/>
    <property type="match status" value="1"/>
</dbReference>
<evidence type="ECO:0008006" key="4">
    <source>
        <dbReference type="Google" id="ProtNLM"/>
    </source>
</evidence>
<keyword evidence="3" id="KW-1185">Reference proteome</keyword>
<comment type="caution">
    <text evidence="2">The sequence shown here is derived from an EMBL/GenBank/DDBJ whole genome shotgun (WGS) entry which is preliminary data.</text>
</comment>
<evidence type="ECO:0000313" key="2">
    <source>
        <dbReference type="EMBL" id="PQJ54512.1"/>
    </source>
</evidence>
<reference evidence="2 3" key="1">
    <citation type="submission" date="2016-12" db="EMBL/GenBank/DDBJ databases">
        <title>Diversity of luminous bacteria.</title>
        <authorList>
            <person name="Yoshizawa S."/>
            <person name="Kogure K."/>
        </authorList>
    </citation>
    <scope>NUCLEOTIDE SEQUENCE [LARGE SCALE GENOMIC DNA]</scope>
    <source>
        <strain evidence="2 3">SA4-48</strain>
    </source>
</reference>
<dbReference type="Proteomes" id="UP000239007">
    <property type="component" value="Unassembled WGS sequence"/>
</dbReference>
<protein>
    <recommendedName>
        <fullName evidence="4">Protease PrsW</fullName>
    </recommendedName>
</protein>
<evidence type="ECO:0000313" key="3">
    <source>
        <dbReference type="Proteomes" id="UP000239007"/>
    </source>
</evidence>
<dbReference type="Gene3D" id="1.25.40.10">
    <property type="entry name" value="Tetratricopeptide repeat domain"/>
    <property type="match status" value="1"/>
</dbReference>
<proteinExistence type="predicted"/>
<keyword evidence="1" id="KW-0472">Membrane</keyword>
<feature type="transmembrane region" description="Helical" evidence="1">
    <location>
        <begin position="299"/>
        <end position="321"/>
    </location>
</feature>
<accession>A0A2S7UYE5</accession>